<evidence type="ECO:0000256" key="2">
    <source>
        <dbReference type="ARBA" id="ARBA00022448"/>
    </source>
</evidence>
<dbReference type="SUPFAM" id="SSF56935">
    <property type="entry name" value="Porins"/>
    <property type="match status" value="1"/>
</dbReference>
<evidence type="ECO:0000256" key="7">
    <source>
        <dbReference type="ARBA" id="ARBA00023237"/>
    </source>
</evidence>
<evidence type="ECO:0000259" key="9">
    <source>
        <dbReference type="Pfam" id="PF14905"/>
    </source>
</evidence>
<accession>A0A3E5EAM5</accession>
<evidence type="ECO:0000313" key="10">
    <source>
        <dbReference type="EMBL" id="RGS19812.1"/>
    </source>
</evidence>
<evidence type="ECO:0000313" key="12">
    <source>
        <dbReference type="Proteomes" id="UP000283872"/>
    </source>
</evidence>
<keyword evidence="5 8" id="KW-0732">Signal</keyword>
<dbReference type="AlphaFoldDB" id="A0A3E5EAM5"/>
<feature type="chain" id="PRO_5043182947" evidence="8">
    <location>
        <begin position="20"/>
        <end position="682"/>
    </location>
</feature>
<dbReference type="InterPro" id="IPR036942">
    <property type="entry name" value="Beta-barrel_TonB_sf"/>
</dbReference>
<dbReference type="PANTHER" id="PTHR30069:SF29">
    <property type="entry name" value="HEMOGLOBIN AND HEMOGLOBIN-HAPTOGLOBIN-BINDING PROTEIN 1-RELATED"/>
    <property type="match status" value="1"/>
</dbReference>
<dbReference type="Pfam" id="PF14905">
    <property type="entry name" value="OMP_b-brl_3"/>
    <property type="match status" value="1"/>
</dbReference>
<dbReference type="EMBL" id="QRVA01000001">
    <property type="protein sequence ID" value="RGS19812.1"/>
    <property type="molecule type" value="Genomic_DNA"/>
</dbReference>
<protein>
    <submittedName>
        <fullName evidence="10">Signal protein</fullName>
    </submittedName>
</protein>
<dbReference type="Proteomes" id="UP000285604">
    <property type="component" value="Unassembled WGS sequence"/>
</dbReference>
<feature type="signal peptide" evidence="8">
    <location>
        <begin position="1"/>
        <end position="19"/>
    </location>
</feature>
<evidence type="ECO:0000313" key="13">
    <source>
        <dbReference type="Proteomes" id="UP000285604"/>
    </source>
</evidence>
<keyword evidence="2" id="KW-0813">Transport</keyword>
<keyword evidence="6" id="KW-0472">Membrane</keyword>
<dbReference type="PANTHER" id="PTHR30069">
    <property type="entry name" value="TONB-DEPENDENT OUTER MEMBRANE RECEPTOR"/>
    <property type="match status" value="1"/>
</dbReference>
<dbReference type="Proteomes" id="UP000283872">
    <property type="component" value="Unassembled WGS sequence"/>
</dbReference>
<reference evidence="12 13" key="1">
    <citation type="submission" date="2018-08" db="EMBL/GenBank/DDBJ databases">
        <title>A genome reference for cultivated species of the human gut microbiota.</title>
        <authorList>
            <person name="Zou Y."/>
            <person name="Xue W."/>
            <person name="Luo G."/>
        </authorList>
    </citation>
    <scope>NUCLEOTIDE SEQUENCE [LARGE SCALE GENOMIC DNA]</scope>
    <source>
        <strain evidence="10 12">AF24-12</strain>
        <strain evidence="11 13">OF03-3</strain>
    </source>
</reference>
<evidence type="ECO:0000256" key="3">
    <source>
        <dbReference type="ARBA" id="ARBA00022452"/>
    </source>
</evidence>
<dbReference type="InterPro" id="IPR041700">
    <property type="entry name" value="OMP_b-brl_3"/>
</dbReference>
<evidence type="ECO:0000256" key="5">
    <source>
        <dbReference type="ARBA" id="ARBA00022729"/>
    </source>
</evidence>
<organism evidence="10 12">
    <name type="scientific">Segatella copri</name>
    <dbReference type="NCBI Taxonomy" id="165179"/>
    <lineage>
        <taxon>Bacteria</taxon>
        <taxon>Pseudomonadati</taxon>
        <taxon>Bacteroidota</taxon>
        <taxon>Bacteroidia</taxon>
        <taxon>Bacteroidales</taxon>
        <taxon>Prevotellaceae</taxon>
        <taxon>Segatella</taxon>
    </lineage>
</organism>
<evidence type="ECO:0000256" key="1">
    <source>
        <dbReference type="ARBA" id="ARBA00004571"/>
    </source>
</evidence>
<comment type="subcellular location">
    <subcellularLocation>
        <location evidence="1">Cell outer membrane</location>
        <topology evidence="1">Multi-pass membrane protein</topology>
    </subcellularLocation>
</comment>
<proteinExistence type="predicted"/>
<dbReference type="GO" id="GO:0044718">
    <property type="term" value="P:siderophore transmembrane transport"/>
    <property type="evidence" value="ECO:0007669"/>
    <property type="project" value="TreeGrafter"/>
</dbReference>
<feature type="domain" description="Outer membrane protein beta-barrel" evidence="9">
    <location>
        <begin position="293"/>
        <end position="662"/>
    </location>
</feature>
<sequence length="682" mass="78569">MKRLVILSACLAISLAGWAQGNRNDSLKMDSIIHSLPDVMVKGNRPIVKVKGAALTYDLPQLIKNHPVDNAYEAIKQLPGVSEQDEALTLNAQSVTVMIDGKATTMTSEQLYSLLKTIPTSRIANAEVVYSAPARYQVKGQVINLLLKHNTGFHSLQGEFFGGYTHQNRNSYTERASLLFTNKKWEIDMLYSFGHGKRYYYYENEFAHTLTDGTSYAFSTHSDNIKRHLNHNIRLGINYHLAKNHQLSFAYTSQLNNTRGTSEDDGDFTSLLRIHAKSQFHNFRLDYSTPFGFSAGAEYTYYNSPDEQWLKSSLYDEIYDITSQQRIDKWHAYLKQEHDLGKDWGLNYGINYTTSRDKSSQENNNKSSDGNTIQNEDQMSFYVGASKSFGQKLTMEASLMEEYYHTPIWNEWNLFPTLSITYLPKAGHVIQFDLDCDRDYPTYWSVKNFTTYNVGGYGKIVGNPTLKPSRDLSLSLTYILHSRYVASLFFNNSKDEFRQLPYQSDEKKEMEYKHVNFDHVNQVGLMLTAPINIGNWWQNRLTFTGVYQNDKNSHFYDLPFDRSKWFCQAQWNGTFLFGKHVLLNLDASVHTDAIQGIIDIPASGYLNAALTWKPLKDDKFQLKAYCNDIFETGDNHLHDTYRGQHVINKMYFGRIIGLSLTYRFGGYKAKQHEEVDTSRFRK</sequence>
<dbReference type="EMBL" id="QSCI01000002">
    <property type="protein sequence ID" value="RGX98394.1"/>
    <property type="molecule type" value="Genomic_DNA"/>
</dbReference>
<evidence type="ECO:0000256" key="4">
    <source>
        <dbReference type="ARBA" id="ARBA00022692"/>
    </source>
</evidence>
<keyword evidence="4" id="KW-0812">Transmembrane</keyword>
<dbReference type="Gene3D" id="2.40.170.20">
    <property type="entry name" value="TonB-dependent receptor, beta-barrel domain"/>
    <property type="match status" value="1"/>
</dbReference>
<gene>
    <name evidence="10" type="ORF">DWY11_00920</name>
    <name evidence="11" type="ORF">DXA63_01095</name>
</gene>
<comment type="caution">
    <text evidence="10">The sequence shown here is derived from an EMBL/GenBank/DDBJ whole genome shotgun (WGS) entry which is preliminary data.</text>
</comment>
<dbReference type="RefSeq" id="WP_117586213.1">
    <property type="nucleotide sequence ID" value="NZ_QRVA01000001.1"/>
</dbReference>
<dbReference type="GO" id="GO:0009279">
    <property type="term" value="C:cell outer membrane"/>
    <property type="evidence" value="ECO:0007669"/>
    <property type="project" value="UniProtKB-SubCell"/>
</dbReference>
<evidence type="ECO:0000256" key="8">
    <source>
        <dbReference type="SAM" id="SignalP"/>
    </source>
</evidence>
<keyword evidence="3" id="KW-1134">Transmembrane beta strand</keyword>
<dbReference type="GO" id="GO:0015344">
    <property type="term" value="F:siderophore uptake transmembrane transporter activity"/>
    <property type="evidence" value="ECO:0007669"/>
    <property type="project" value="TreeGrafter"/>
</dbReference>
<keyword evidence="7" id="KW-0998">Cell outer membrane</keyword>
<dbReference type="InterPro" id="IPR039426">
    <property type="entry name" value="TonB-dep_rcpt-like"/>
</dbReference>
<evidence type="ECO:0000256" key="6">
    <source>
        <dbReference type="ARBA" id="ARBA00023136"/>
    </source>
</evidence>
<name>A0A3E5EAM5_9BACT</name>
<evidence type="ECO:0000313" key="11">
    <source>
        <dbReference type="EMBL" id="RGX98394.1"/>
    </source>
</evidence>